<gene>
    <name evidence="1" type="ORF">QPM17_21550</name>
</gene>
<proteinExistence type="predicted"/>
<dbReference type="Gene3D" id="6.10.140.1340">
    <property type="match status" value="1"/>
</dbReference>
<dbReference type="RefSeq" id="WP_285393774.1">
    <property type="nucleotide sequence ID" value="NZ_JASSVS010000017.1"/>
</dbReference>
<protein>
    <recommendedName>
        <fullName evidence="3">DUF2892 domain-containing protein</fullName>
    </recommendedName>
</protein>
<dbReference type="EMBL" id="JASSVS010000017">
    <property type="protein sequence ID" value="MDL0433734.1"/>
    <property type="molecule type" value="Genomic_DNA"/>
</dbReference>
<evidence type="ECO:0000313" key="2">
    <source>
        <dbReference type="Proteomes" id="UP001227964"/>
    </source>
</evidence>
<comment type="caution">
    <text evidence="1">The sequence shown here is derived from an EMBL/GenBank/DDBJ whole genome shotgun (WGS) entry which is preliminary data.</text>
</comment>
<keyword evidence="2" id="KW-1185">Reference proteome</keyword>
<accession>A0ABT7IHT3</accession>
<sequence length="153" mass="17401">MLPSTTSRVENNTSKQANYEIQKKTMQSIVYYSEHPNEIDQRLSELDHEWDIERTLEANAATISLVGISLGVLVNKRWLALPFAVSGFLLQHAIQGWCPPVVIFRNRGIRTSAEIDHERYALKALRGDFENLDKVGEGSHKERAKKALDIVKK</sequence>
<organism evidence="1 2">
    <name type="scientific">Marinobacter azerbaijanicus</name>
    <dbReference type="NCBI Taxonomy" id="3050455"/>
    <lineage>
        <taxon>Bacteria</taxon>
        <taxon>Pseudomonadati</taxon>
        <taxon>Pseudomonadota</taxon>
        <taxon>Gammaproteobacteria</taxon>
        <taxon>Pseudomonadales</taxon>
        <taxon>Marinobacteraceae</taxon>
        <taxon>Marinobacter</taxon>
    </lineage>
</organism>
<dbReference type="Proteomes" id="UP001227964">
    <property type="component" value="Unassembled WGS sequence"/>
</dbReference>
<evidence type="ECO:0008006" key="3">
    <source>
        <dbReference type="Google" id="ProtNLM"/>
    </source>
</evidence>
<evidence type="ECO:0000313" key="1">
    <source>
        <dbReference type="EMBL" id="MDL0433734.1"/>
    </source>
</evidence>
<reference evidence="1 2" key="1">
    <citation type="submission" date="2023-06" db="EMBL/GenBank/DDBJ databases">
        <title>Marinobacter azerbaijanicus a moderately halophilic, isolated from Urmia Lake in Azerbaijan region of Iran.</title>
        <authorList>
            <person name="Sanchez-Porro C."/>
            <person name="Aghdam E.M."/>
            <person name="Saheb S.M."/>
            <person name="Tarhriz V."/>
            <person name="Kazemi E."/>
            <person name="Ammozegar M.A."/>
            <person name="Ventosa A."/>
            <person name="Hejazi M.S."/>
        </authorList>
    </citation>
    <scope>NUCLEOTIDE SEQUENCE [LARGE SCALE GENOMIC DNA]</scope>
    <source>
        <strain evidence="1 2">TBZ242</strain>
    </source>
</reference>
<name>A0ABT7IHT3_9GAMM</name>